<evidence type="ECO:0000256" key="3">
    <source>
        <dbReference type="ARBA" id="ARBA00022679"/>
    </source>
</evidence>
<dbReference type="PROSITE" id="PS50922">
    <property type="entry name" value="TLC"/>
    <property type="match status" value="1"/>
</dbReference>
<evidence type="ECO:0000313" key="14">
    <source>
        <dbReference type="Proteomes" id="UP000076798"/>
    </source>
</evidence>
<evidence type="ECO:0000256" key="5">
    <source>
        <dbReference type="ARBA" id="ARBA00022824"/>
    </source>
</evidence>
<comment type="similarity">
    <text evidence="2">Belongs to the sphingosine N-acyltransferase family.</text>
</comment>
<dbReference type="STRING" id="1314776.A0A166BX85"/>
<gene>
    <name evidence="13" type="ORF">SISSUDRAFT_922303</name>
</gene>
<keyword evidence="8" id="KW-0325">Glycoprotein</keyword>
<dbReference type="AlphaFoldDB" id="A0A166BX85"/>
<name>A0A166BX85_9AGAM</name>
<dbReference type="EMBL" id="KV428098">
    <property type="protein sequence ID" value="KZT36849.1"/>
    <property type="molecule type" value="Genomic_DNA"/>
</dbReference>
<evidence type="ECO:0000256" key="1">
    <source>
        <dbReference type="ARBA" id="ARBA00004477"/>
    </source>
</evidence>
<feature type="transmembrane region" description="Helical" evidence="11">
    <location>
        <begin position="218"/>
        <end position="236"/>
    </location>
</feature>
<dbReference type="OrthoDB" id="3053196at2759"/>
<dbReference type="InterPro" id="IPR006634">
    <property type="entry name" value="TLC-dom"/>
</dbReference>
<proteinExistence type="inferred from homology"/>
<dbReference type="GO" id="GO:0005789">
    <property type="term" value="C:endoplasmic reticulum membrane"/>
    <property type="evidence" value="ECO:0007669"/>
    <property type="project" value="UniProtKB-SubCell"/>
</dbReference>
<dbReference type="PIRSF" id="PIRSF005225">
    <property type="entry name" value="LAG1_LAC1"/>
    <property type="match status" value="1"/>
</dbReference>
<protein>
    <submittedName>
        <fullName evidence="13">Longevity assurance proteins LAG1/LAC1</fullName>
    </submittedName>
</protein>
<evidence type="ECO:0000256" key="8">
    <source>
        <dbReference type="ARBA" id="ARBA00023180"/>
    </source>
</evidence>
<evidence type="ECO:0000259" key="12">
    <source>
        <dbReference type="PROSITE" id="PS50922"/>
    </source>
</evidence>
<keyword evidence="7 9" id="KW-0472">Membrane</keyword>
<reference evidence="13 14" key="1">
    <citation type="journal article" date="2016" name="Mol. Biol. Evol.">
        <title>Comparative Genomics of Early-Diverging Mushroom-Forming Fungi Provides Insights into the Origins of Lignocellulose Decay Capabilities.</title>
        <authorList>
            <person name="Nagy L.G."/>
            <person name="Riley R."/>
            <person name="Tritt A."/>
            <person name="Adam C."/>
            <person name="Daum C."/>
            <person name="Floudas D."/>
            <person name="Sun H."/>
            <person name="Yadav J.S."/>
            <person name="Pangilinan J."/>
            <person name="Larsson K.H."/>
            <person name="Matsuura K."/>
            <person name="Barry K."/>
            <person name="Labutti K."/>
            <person name="Kuo R."/>
            <person name="Ohm R.A."/>
            <person name="Bhattacharya S.S."/>
            <person name="Shirouzu T."/>
            <person name="Yoshinaga Y."/>
            <person name="Martin F.M."/>
            <person name="Grigoriev I.V."/>
            <person name="Hibbett D.S."/>
        </authorList>
    </citation>
    <scope>NUCLEOTIDE SEQUENCE [LARGE SCALE GENOMIC DNA]</scope>
    <source>
        <strain evidence="13 14">HHB10207 ss-3</strain>
    </source>
</reference>
<comment type="subcellular location">
    <subcellularLocation>
        <location evidence="1">Endoplasmic reticulum membrane</location>
        <topology evidence="1">Multi-pass membrane protein</topology>
    </subcellularLocation>
</comment>
<evidence type="ECO:0000256" key="9">
    <source>
        <dbReference type="PROSITE-ProRule" id="PRU00205"/>
    </source>
</evidence>
<feature type="transmembrane region" description="Helical" evidence="11">
    <location>
        <begin position="132"/>
        <end position="152"/>
    </location>
</feature>
<dbReference type="GO" id="GO:0046513">
    <property type="term" value="P:ceramide biosynthetic process"/>
    <property type="evidence" value="ECO:0007669"/>
    <property type="project" value="InterPro"/>
</dbReference>
<dbReference type="PANTHER" id="PTHR12560">
    <property type="entry name" value="LONGEVITY ASSURANCE FACTOR 1 LAG1"/>
    <property type="match status" value="1"/>
</dbReference>
<feature type="transmembrane region" description="Helical" evidence="11">
    <location>
        <begin position="173"/>
        <end position="198"/>
    </location>
</feature>
<sequence length="407" mass="47932">MSEPKSLKARPRASSLKQLEGDPAHHLAGSFVPQTPLESAPLSKRKSTTGQAGIDEAQSQGFWSNIRSMQWMRVPTSSLKLLAIPAVLYVNWQILAPALPNPFASVLFISHKTPGTPTEKPLYQKGYNDIPFVLYYIIMWSFVRQVLVLYIFRPFAQWWGIPDGKLDRYGEQGYALLYFGFSGSWGLKIMSELPTWYYNTKAFWIGYPHWEMIAELKWFYLLQMAYWMQQLLVLALRLEKPRKDYNELVIHHIVTLWLVCWSYLVNLTYIGNAIFVSMDIPDAFLAITKLLNYMQLENFKNVMFVIFVGMWSYFRHWLNLLMIKSVWDEFHLMPETSKQWNPPTGAWMVWWMQYQVLVPIVLLQLVQLFWYFLIWRILYRAVFQSTLVDDERSDDEDEPVEKAGKKE</sequence>
<organism evidence="13 14">
    <name type="scientific">Sistotremastrum suecicum HHB10207 ss-3</name>
    <dbReference type="NCBI Taxonomy" id="1314776"/>
    <lineage>
        <taxon>Eukaryota</taxon>
        <taxon>Fungi</taxon>
        <taxon>Dikarya</taxon>
        <taxon>Basidiomycota</taxon>
        <taxon>Agaricomycotina</taxon>
        <taxon>Agaricomycetes</taxon>
        <taxon>Sistotremastrales</taxon>
        <taxon>Sistotremastraceae</taxon>
        <taxon>Sistotremastrum</taxon>
    </lineage>
</organism>
<feature type="domain" description="TLC" evidence="12">
    <location>
        <begin position="164"/>
        <end position="383"/>
    </location>
</feature>
<dbReference type="PANTHER" id="PTHR12560:SF11">
    <property type="entry name" value="CERAMIDE SYNTHASE LAC1-RELATED"/>
    <property type="match status" value="1"/>
</dbReference>
<evidence type="ECO:0000313" key="13">
    <source>
        <dbReference type="EMBL" id="KZT36849.1"/>
    </source>
</evidence>
<accession>A0A166BX85</accession>
<feature type="region of interest" description="Disordered" evidence="10">
    <location>
        <begin position="1"/>
        <end position="51"/>
    </location>
</feature>
<keyword evidence="4 9" id="KW-0812">Transmembrane</keyword>
<dbReference type="InterPro" id="IPR016439">
    <property type="entry name" value="Lag1/Lac1-like"/>
</dbReference>
<keyword evidence="3" id="KW-0808">Transferase</keyword>
<evidence type="ECO:0000256" key="4">
    <source>
        <dbReference type="ARBA" id="ARBA00022692"/>
    </source>
</evidence>
<evidence type="ECO:0000256" key="7">
    <source>
        <dbReference type="ARBA" id="ARBA00023136"/>
    </source>
</evidence>
<keyword evidence="5" id="KW-0256">Endoplasmic reticulum</keyword>
<evidence type="ECO:0000256" key="6">
    <source>
        <dbReference type="ARBA" id="ARBA00022989"/>
    </source>
</evidence>
<feature type="transmembrane region" description="Helical" evidence="11">
    <location>
        <begin position="303"/>
        <end position="327"/>
    </location>
</feature>
<feature type="transmembrane region" description="Helical" evidence="11">
    <location>
        <begin position="248"/>
        <end position="264"/>
    </location>
</feature>
<evidence type="ECO:0000256" key="11">
    <source>
        <dbReference type="SAM" id="Phobius"/>
    </source>
</evidence>
<keyword evidence="6 11" id="KW-1133">Transmembrane helix</keyword>
<keyword evidence="14" id="KW-1185">Reference proteome</keyword>
<dbReference type="GO" id="GO:0050291">
    <property type="term" value="F:sphingosine N-acyltransferase activity"/>
    <property type="evidence" value="ECO:0007669"/>
    <property type="project" value="InterPro"/>
</dbReference>
<feature type="transmembrane region" description="Helical" evidence="11">
    <location>
        <begin position="347"/>
        <end position="373"/>
    </location>
</feature>
<dbReference type="SMART" id="SM00724">
    <property type="entry name" value="TLC"/>
    <property type="match status" value="1"/>
</dbReference>
<dbReference type="Proteomes" id="UP000076798">
    <property type="component" value="Unassembled WGS sequence"/>
</dbReference>
<evidence type="ECO:0000256" key="2">
    <source>
        <dbReference type="ARBA" id="ARBA00009808"/>
    </source>
</evidence>
<dbReference type="Pfam" id="PF03798">
    <property type="entry name" value="TRAM_LAG1_CLN8"/>
    <property type="match status" value="1"/>
</dbReference>
<evidence type="ECO:0000256" key="10">
    <source>
        <dbReference type="SAM" id="MobiDB-lite"/>
    </source>
</evidence>